<dbReference type="InterPro" id="IPR011009">
    <property type="entry name" value="Kinase-like_dom_sf"/>
</dbReference>
<gene>
    <name evidence="3" type="ORF">EV682_10443</name>
    <name evidence="2" type="ORF">NCTC11159_03950</name>
</gene>
<proteinExistence type="predicted"/>
<organism evidence="2 4">
    <name type="scientific">Iodobacter fluviatilis</name>
    <dbReference type="NCBI Taxonomy" id="537"/>
    <lineage>
        <taxon>Bacteria</taxon>
        <taxon>Pseudomonadati</taxon>
        <taxon>Pseudomonadota</taxon>
        <taxon>Betaproteobacteria</taxon>
        <taxon>Neisseriales</taxon>
        <taxon>Chitinibacteraceae</taxon>
        <taxon>Iodobacter</taxon>
    </lineage>
</organism>
<dbReference type="Gene3D" id="3.30.200.20">
    <property type="entry name" value="Phosphorylase Kinase, domain 1"/>
    <property type="match status" value="1"/>
</dbReference>
<protein>
    <submittedName>
        <fullName evidence="2">Predicted phosphotransferase related to Ser/Thr protein kinases</fullName>
    </submittedName>
</protein>
<dbReference type="Proteomes" id="UP000255108">
    <property type="component" value="Unassembled WGS sequence"/>
</dbReference>
<evidence type="ECO:0000259" key="1">
    <source>
        <dbReference type="Pfam" id="PF01636"/>
    </source>
</evidence>
<accession>A0A377SVM2</accession>
<sequence>MVCGSRTCGHQELIEFADSTALLAPKTMTRTDSLHSWLTETLGQAPKTLEIAAADASVRSYWRAVFSDRSLIIMDAHPADFDCQPFLQQQQRLASAGLPVPAVLAQNLEQGWVVLEDLGTKTLASLIDADNAANYYRQAISLLVKMQVSTPIDGLAPFDGAFMQREMDICREWYFGKAYGVTLEGKDLGVWERSCALIVAHNLAQPTLYMHRDFHSRNIMVQDDTLRLIDFQDAVLGPITYDLVSLLKDAYLAWDEAFVLDLAIRYWEQARAAGLPVHEDFGDFYRAFEWQGLQRHLKILGLFARLKHRDGKEQYQADIPRVFEYVRKVCLRYSELTPLGRLLLNLHGEPVATGFTF</sequence>
<keyword evidence="2" id="KW-0418">Kinase</keyword>
<evidence type="ECO:0000313" key="4">
    <source>
        <dbReference type="Proteomes" id="UP000255108"/>
    </source>
</evidence>
<dbReference type="AlphaFoldDB" id="A0A377SVM2"/>
<name>A0A377SVM2_9NEIS</name>
<dbReference type="EMBL" id="SMBT01000004">
    <property type="protein sequence ID" value="TCU87878.1"/>
    <property type="molecule type" value="Genomic_DNA"/>
</dbReference>
<evidence type="ECO:0000313" key="3">
    <source>
        <dbReference type="EMBL" id="TCU87878.1"/>
    </source>
</evidence>
<evidence type="ECO:0000313" key="2">
    <source>
        <dbReference type="EMBL" id="STR45378.1"/>
    </source>
</evidence>
<dbReference type="SUPFAM" id="SSF56112">
    <property type="entry name" value="Protein kinase-like (PK-like)"/>
    <property type="match status" value="1"/>
</dbReference>
<dbReference type="GO" id="GO:0016301">
    <property type="term" value="F:kinase activity"/>
    <property type="evidence" value="ECO:0007669"/>
    <property type="project" value="UniProtKB-KW"/>
</dbReference>
<feature type="domain" description="Aminoglycoside phosphotransferase" evidence="1">
    <location>
        <begin position="50"/>
        <end position="273"/>
    </location>
</feature>
<reference evidence="2 4" key="1">
    <citation type="submission" date="2018-06" db="EMBL/GenBank/DDBJ databases">
        <authorList>
            <consortium name="Pathogen Informatics"/>
            <person name="Doyle S."/>
        </authorList>
    </citation>
    <scope>NUCLEOTIDE SEQUENCE [LARGE SCALE GENOMIC DNA]</scope>
    <source>
        <strain evidence="2 4">NCTC11159</strain>
    </source>
</reference>
<dbReference type="Proteomes" id="UP000295794">
    <property type="component" value="Unassembled WGS sequence"/>
</dbReference>
<dbReference type="InterPro" id="IPR002575">
    <property type="entry name" value="Aminoglycoside_PTrfase"/>
</dbReference>
<dbReference type="Pfam" id="PF01636">
    <property type="entry name" value="APH"/>
    <property type="match status" value="1"/>
</dbReference>
<dbReference type="Gene3D" id="3.90.1200.10">
    <property type="match status" value="1"/>
</dbReference>
<keyword evidence="5" id="KW-1185">Reference proteome</keyword>
<evidence type="ECO:0000313" key="5">
    <source>
        <dbReference type="Proteomes" id="UP000295794"/>
    </source>
</evidence>
<keyword evidence="2" id="KW-0808">Transferase</keyword>
<dbReference type="EMBL" id="UGHR01000004">
    <property type="protein sequence ID" value="STR45378.1"/>
    <property type="molecule type" value="Genomic_DNA"/>
</dbReference>
<reference evidence="3 5" key="2">
    <citation type="submission" date="2019-03" db="EMBL/GenBank/DDBJ databases">
        <title>Genomic Encyclopedia of Type Strains, Phase IV (KMG-IV): sequencing the most valuable type-strain genomes for metagenomic binning, comparative biology and taxonomic classification.</title>
        <authorList>
            <person name="Goeker M."/>
        </authorList>
    </citation>
    <scope>NUCLEOTIDE SEQUENCE [LARGE SCALE GENOMIC DNA]</scope>
    <source>
        <strain evidence="3 5">DSM 3764</strain>
    </source>
</reference>